<dbReference type="STRING" id="1449350.OCH239_12690"/>
<comment type="subcellular location">
    <subcellularLocation>
        <location evidence="1">Membrane</location>
        <topology evidence="1">Multi-pass membrane protein</topology>
    </subcellularLocation>
</comment>
<protein>
    <recommendedName>
        <fullName evidence="8">Peptidase S54 rhomboid domain-containing protein</fullName>
    </recommendedName>
</protein>
<dbReference type="InterPro" id="IPR035952">
    <property type="entry name" value="Rhomboid-like_sf"/>
</dbReference>
<dbReference type="PANTHER" id="PTHR43731:SF14">
    <property type="entry name" value="PRESENILIN-ASSOCIATED RHOMBOID-LIKE PROTEIN, MITOCHONDRIAL"/>
    <property type="match status" value="1"/>
</dbReference>
<evidence type="ECO:0000256" key="6">
    <source>
        <dbReference type="ARBA" id="ARBA00023136"/>
    </source>
</evidence>
<dbReference type="PANTHER" id="PTHR43731">
    <property type="entry name" value="RHOMBOID PROTEASE"/>
    <property type="match status" value="1"/>
</dbReference>
<comment type="caution">
    <text evidence="9">The sequence shown here is derived from an EMBL/GenBank/DDBJ whole genome shotgun (WGS) entry which is preliminary data.</text>
</comment>
<name>X7EAW5_9RHOB</name>
<feature type="transmembrane region" description="Helical" evidence="7">
    <location>
        <begin position="94"/>
        <end position="114"/>
    </location>
</feature>
<evidence type="ECO:0000256" key="3">
    <source>
        <dbReference type="ARBA" id="ARBA00022692"/>
    </source>
</evidence>
<gene>
    <name evidence="9" type="ORF">OCH239_12690</name>
</gene>
<feature type="transmembrane region" description="Helical" evidence="7">
    <location>
        <begin position="6"/>
        <end position="27"/>
    </location>
</feature>
<evidence type="ECO:0000256" key="5">
    <source>
        <dbReference type="ARBA" id="ARBA00022989"/>
    </source>
</evidence>
<dbReference type="InterPro" id="IPR050925">
    <property type="entry name" value="Rhomboid_protease_S54"/>
</dbReference>
<feature type="domain" description="Peptidase S54 rhomboid" evidence="8">
    <location>
        <begin position="2"/>
        <end position="141"/>
    </location>
</feature>
<evidence type="ECO:0000256" key="4">
    <source>
        <dbReference type="ARBA" id="ARBA00022801"/>
    </source>
</evidence>
<feature type="transmembrane region" description="Helical" evidence="7">
    <location>
        <begin position="39"/>
        <end position="57"/>
    </location>
</feature>
<evidence type="ECO:0000256" key="1">
    <source>
        <dbReference type="ARBA" id="ARBA00004141"/>
    </source>
</evidence>
<dbReference type="OrthoDB" id="9797190at2"/>
<feature type="transmembrane region" description="Helical" evidence="7">
    <location>
        <begin position="63"/>
        <end position="82"/>
    </location>
</feature>
<dbReference type="SUPFAM" id="SSF144091">
    <property type="entry name" value="Rhomboid-like"/>
    <property type="match status" value="1"/>
</dbReference>
<evidence type="ECO:0000256" key="7">
    <source>
        <dbReference type="SAM" id="Phobius"/>
    </source>
</evidence>
<proteinExistence type="inferred from homology"/>
<keyword evidence="10" id="KW-1185">Reference proteome</keyword>
<organism evidence="9 10">
    <name type="scientific">Roseivivax halodurans JCM 10272</name>
    <dbReference type="NCBI Taxonomy" id="1449350"/>
    <lineage>
        <taxon>Bacteria</taxon>
        <taxon>Pseudomonadati</taxon>
        <taxon>Pseudomonadota</taxon>
        <taxon>Alphaproteobacteria</taxon>
        <taxon>Rhodobacterales</taxon>
        <taxon>Roseobacteraceae</taxon>
        <taxon>Roseivivax</taxon>
    </lineage>
</organism>
<evidence type="ECO:0000313" key="10">
    <source>
        <dbReference type="Proteomes" id="UP000022447"/>
    </source>
</evidence>
<dbReference type="Gene3D" id="1.20.1540.10">
    <property type="entry name" value="Rhomboid-like"/>
    <property type="match status" value="1"/>
</dbReference>
<reference evidence="9 10" key="1">
    <citation type="submission" date="2014-01" db="EMBL/GenBank/DDBJ databases">
        <title>Roseivivax halodurans JCM 10272 Genome Sequencing.</title>
        <authorList>
            <person name="Lai Q."/>
            <person name="Li G."/>
            <person name="Shao Z."/>
        </authorList>
    </citation>
    <scope>NUCLEOTIDE SEQUENCE [LARGE SCALE GENOMIC DNA]</scope>
    <source>
        <strain evidence="9 10">JCM 10272</strain>
    </source>
</reference>
<dbReference type="EMBL" id="JALZ01000032">
    <property type="protein sequence ID" value="ETX13229.1"/>
    <property type="molecule type" value="Genomic_DNA"/>
</dbReference>
<evidence type="ECO:0000259" key="8">
    <source>
        <dbReference type="Pfam" id="PF01694"/>
    </source>
</evidence>
<dbReference type="GO" id="GO:0016020">
    <property type="term" value="C:membrane"/>
    <property type="evidence" value="ECO:0007669"/>
    <property type="project" value="UniProtKB-SubCell"/>
</dbReference>
<accession>X7EAW5</accession>
<comment type="similarity">
    <text evidence="2">Belongs to the peptidase S54 family.</text>
</comment>
<dbReference type="GO" id="GO:0004252">
    <property type="term" value="F:serine-type endopeptidase activity"/>
    <property type="evidence" value="ECO:0007669"/>
    <property type="project" value="InterPro"/>
</dbReference>
<dbReference type="Pfam" id="PF01694">
    <property type="entry name" value="Rhomboid"/>
    <property type="match status" value="1"/>
</dbReference>
<dbReference type="Proteomes" id="UP000022447">
    <property type="component" value="Unassembled WGS sequence"/>
</dbReference>
<evidence type="ECO:0000313" key="9">
    <source>
        <dbReference type="EMBL" id="ETX13229.1"/>
    </source>
</evidence>
<feature type="transmembrane region" description="Helical" evidence="7">
    <location>
        <begin position="120"/>
        <end position="141"/>
    </location>
</feature>
<keyword evidence="4" id="KW-0378">Hydrolase</keyword>
<keyword evidence="6 7" id="KW-0472">Membrane</keyword>
<dbReference type="RefSeq" id="WP_051489584.1">
    <property type="nucleotide sequence ID" value="NZ_JALZ01000032.1"/>
</dbReference>
<keyword evidence="5 7" id="KW-1133">Transmembrane helix</keyword>
<dbReference type="AlphaFoldDB" id="X7EAW5"/>
<keyword evidence="3 7" id="KW-0812">Transmembrane</keyword>
<sequence length="151" mass="16219">MFLTYWLVHSGPGHLLGNLAVLTWFSLSIGPRLRRRETWEIWIISVFGGALAFGYLSTSYSPAIGASGGVFGLLGAFIVLDFRAARGRSGLARAGARTAGICALIVMLSFLDYLLRDAILAWQAHLGGFFAGAALTWAILARSGKTPTCLR</sequence>
<dbReference type="InterPro" id="IPR022764">
    <property type="entry name" value="Peptidase_S54_rhomboid_dom"/>
</dbReference>
<evidence type="ECO:0000256" key="2">
    <source>
        <dbReference type="ARBA" id="ARBA00009045"/>
    </source>
</evidence>
<dbReference type="eggNOG" id="COG0705">
    <property type="taxonomic scope" value="Bacteria"/>
</dbReference>